<keyword evidence="4" id="KW-1185">Reference proteome</keyword>
<evidence type="ECO:0000256" key="1">
    <source>
        <dbReference type="ARBA" id="ARBA00009981"/>
    </source>
</evidence>
<dbReference type="STRING" id="249408.BOO71_0014062"/>
<reference evidence="3 4" key="1">
    <citation type="submission" date="2017-01" db="EMBL/GenBank/DDBJ databases">
        <title>Genome Analysis of Deinococcus marmoris KOPRI26562.</title>
        <authorList>
            <person name="Kim J.H."/>
            <person name="Oh H.-M."/>
        </authorList>
    </citation>
    <scope>NUCLEOTIDE SEQUENCE [LARGE SCALE GENOMIC DNA]</scope>
    <source>
        <strain evidence="3 4">KOPRI26562</strain>
    </source>
</reference>
<dbReference type="RefSeq" id="WP_075836799.1">
    <property type="nucleotide sequence ID" value="NZ_MSTI01000165.1"/>
</dbReference>
<evidence type="ECO:0000256" key="2">
    <source>
        <dbReference type="RuleBase" id="RU362080"/>
    </source>
</evidence>
<dbReference type="EMBL" id="MSTI01000165">
    <property type="protein sequence ID" value="OLV15719.1"/>
    <property type="molecule type" value="Genomic_DNA"/>
</dbReference>
<dbReference type="Pfam" id="PF02604">
    <property type="entry name" value="PhdYeFM_antitox"/>
    <property type="match status" value="1"/>
</dbReference>
<proteinExistence type="inferred from homology"/>
<comment type="function">
    <text evidence="2">Antitoxin component of a type II toxin-antitoxin (TA) system.</text>
</comment>
<dbReference type="SUPFAM" id="SSF143120">
    <property type="entry name" value="YefM-like"/>
    <property type="match status" value="1"/>
</dbReference>
<comment type="similarity">
    <text evidence="1 2">Belongs to the phD/YefM antitoxin family.</text>
</comment>
<comment type="caution">
    <text evidence="3">The sequence shown here is derived from an EMBL/GenBank/DDBJ whole genome shotgun (WGS) entry which is preliminary data.</text>
</comment>
<dbReference type="NCBIfam" id="TIGR01552">
    <property type="entry name" value="phd_fam"/>
    <property type="match status" value="1"/>
</dbReference>
<dbReference type="InterPro" id="IPR036165">
    <property type="entry name" value="YefM-like_sf"/>
</dbReference>
<organism evidence="3 4">
    <name type="scientific">Deinococcus marmoris</name>
    <dbReference type="NCBI Taxonomy" id="249408"/>
    <lineage>
        <taxon>Bacteria</taxon>
        <taxon>Thermotogati</taxon>
        <taxon>Deinococcota</taxon>
        <taxon>Deinococci</taxon>
        <taxon>Deinococcales</taxon>
        <taxon>Deinococcaceae</taxon>
        <taxon>Deinococcus</taxon>
    </lineage>
</organism>
<dbReference type="InterPro" id="IPR006442">
    <property type="entry name" value="Antitoxin_Phd/YefM"/>
</dbReference>
<gene>
    <name evidence="3" type="ORF">BOO71_0014062</name>
</gene>
<sequence>MTTVNMHDAKSQLSKLVEAAERGETVIIARNGRPAARLCALEETDGQWSPQALAFFAAPVTPELADFTLSRDDLPPLEDRELF</sequence>
<name>A0A1U7NS24_9DEIO</name>
<accession>A0A1U7NS24</accession>
<protein>
    <recommendedName>
        <fullName evidence="2">Antitoxin</fullName>
    </recommendedName>
</protein>
<dbReference type="OrthoDB" id="9800503at2"/>
<dbReference type="Gene3D" id="3.40.1620.10">
    <property type="entry name" value="YefM-like domain"/>
    <property type="match status" value="1"/>
</dbReference>
<evidence type="ECO:0000313" key="3">
    <source>
        <dbReference type="EMBL" id="OLV15719.1"/>
    </source>
</evidence>
<dbReference type="Proteomes" id="UP000186607">
    <property type="component" value="Unassembled WGS sequence"/>
</dbReference>
<evidence type="ECO:0000313" key="4">
    <source>
        <dbReference type="Proteomes" id="UP000186607"/>
    </source>
</evidence>
<dbReference type="AlphaFoldDB" id="A0A1U7NS24"/>